<protein>
    <recommendedName>
        <fullName evidence="10">Sm protein B</fullName>
    </recommendedName>
</protein>
<dbReference type="CDD" id="cd01717">
    <property type="entry name" value="Sm_B"/>
    <property type="match status" value="1"/>
</dbReference>
<dbReference type="GO" id="GO:0046540">
    <property type="term" value="C:U4/U6 x U5 tri-snRNP complex"/>
    <property type="evidence" value="ECO:0007669"/>
    <property type="project" value="TreeGrafter"/>
</dbReference>
<dbReference type="InterPro" id="IPR047575">
    <property type="entry name" value="Sm"/>
</dbReference>
<evidence type="ECO:0000256" key="10">
    <source>
        <dbReference type="ARBA" id="ARBA00041355"/>
    </source>
</evidence>
<keyword evidence="8" id="KW-0539">Nucleus</keyword>
<keyword evidence="6" id="KW-0694">RNA-binding</keyword>
<dbReference type="GO" id="GO:0003723">
    <property type="term" value="F:RNA binding"/>
    <property type="evidence" value="ECO:0007669"/>
    <property type="project" value="UniProtKB-KW"/>
</dbReference>
<dbReference type="GO" id="GO:0005686">
    <property type="term" value="C:U2 snRNP"/>
    <property type="evidence" value="ECO:0007669"/>
    <property type="project" value="TreeGrafter"/>
</dbReference>
<comment type="similarity">
    <text evidence="3">Belongs to the snRNP SmB/SmN family.</text>
</comment>
<feature type="compositionally biased region" description="Low complexity" evidence="11">
    <location>
        <begin position="226"/>
        <end position="237"/>
    </location>
</feature>
<evidence type="ECO:0000256" key="5">
    <source>
        <dbReference type="ARBA" id="ARBA00022664"/>
    </source>
</evidence>
<dbReference type="InterPro" id="IPR050914">
    <property type="entry name" value="snRNP_SmB/NAA38-like"/>
</dbReference>
<dbReference type="GO" id="GO:0071013">
    <property type="term" value="C:catalytic step 2 spliceosome"/>
    <property type="evidence" value="ECO:0007669"/>
    <property type="project" value="TreeGrafter"/>
</dbReference>
<gene>
    <name evidence="13" type="ORF">CJOHNSTONI_LOCUS7824</name>
</gene>
<dbReference type="PROSITE" id="PS52002">
    <property type="entry name" value="SM"/>
    <property type="match status" value="1"/>
</dbReference>
<dbReference type="Proteomes" id="UP000746747">
    <property type="component" value="Unassembled WGS sequence"/>
</dbReference>
<dbReference type="OrthoDB" id="2020720at2759"/>
<evidence type="ECO:0000256" key="1">
    <source>
        <dbReference type="ARBA" id="ARBA00004123"/>
    </source>
</evidence>
<keyword evidence="14" id="KW-1185">Reference proteome</keyword>
<sequence length="288" mass="31934">MLMGINPITYLEHAFLATLILSEATYKKRQIAASQLLQSFPTEVITYYCKACGWSGGRLRLQCSEVLGEEVAKLRRRLGVFLEEDIFSCSYSNRFSLYYVAVTRFYLQLNRKQKDLKAIKMTISKNNKMMSHLNRKMKVVLLDSRTFVGYFKAFDKHMNILLCDCEELRRIKPKPGKKIAEGEEKRTLGLVLLRGEHIVSMTVQSNEQDEDSKQQGKAGNIGGPGAAKPAGRGMGPPMVGPPGPAPGLQGAVRGIGGPGMGMMQPQPMPGAPPFVVPQVFPPRGPMYH</sequence>
<dbReference type="InterPro" id="IPR001163">
    <property type="entry name" value="Sm_dom_euk/arc"/>
</dbReference>
<reference evidence="13" key="1">
    <citation type="submission" date="2021-09" db="EMBL/GenBank/DDBJ databases">
        <authorList>
            <consortium name="Pathogen Informatics"/>
        </authorList>
    </citation>
    <scope>NUCLEOTIDE SEQUENCE</scope>
</reference>
<dbReference type="PANTHER" id="PTHR10701:SF0">
    <property type="entry name" value="SMALL NUCLEAR RIBONUCLEOPROTEIN-ASSOCIATED PROTEIN B"/>
    <property type="match status" value="1"/>
</dbReference>
<dbReference type="GO" id="GO:0000398">
    <property type="term" value="P:mRNA splicing, via spliceosome"/>
    <property type="evidence" value="ECO:0007669"/>
    <property type="project" value="TreeGrafter"/>
</dbReference>
<dbReference type="SMART" id="SM00651">
    <property type="entry name" value="Sm"/>
    <property type="match status" value="1"/>
</dbReference>
<evidence type="ECO:0000259" key="12">
    <source>
        <dbReference type="PROSITE" id="PS52002"/>
    </source>
</evidence>
<keyword evidence="4" id="KW-0963">Cytoplasm</keyword>
<dbReference type="PANTHER" id="PTHR10701">
    <property type="entry name" value="SMALL NUCLEAR RIBONUCLEOPROTEIN-ASSOCIATED PROTEIN B AND N"/>
    <property type="match status" value="1"/>
</dbReference>
<dbReference type="GO" id="GO:0005687">
    <property type="term" value="C:U4 snRNP"/>
    <property type="evidence" value="ECO:0007669"/>
    <property type="project" value="TreeGrafter"/>
</dbReference>
<feature type="domain" description="Sm" evidence="12">
    <location>
        <begin position="124"/>
        <end position="207"/>
    </location>
</feature>
<evidence type="ECO:0000256" key="7">
    <source>
        <dbReference type="ARBA" id="ARBA00023187"/>
    </source>
</evidence>
<evidence type="ECO:0000256" key="9">
    <source>
        <dbReference type="ARBA" id="ARBA00023274"/>
    </source>
</evidence>
<keyword evidence="7" id="KW-0508">mRNA splicing</keyword>
<dbReference type="GO" id="GO:0071004">
    <property type="term" value="C:U2-type prespliceosome"/>
    <property type="evidence" value="ECO:0007669"/>
    <property type="project" value="TreeGrafter"/>
</dbReference>
<keyword evidence="5" id="KW-0507">mRNA processing</keyword>
<dbReference type="GO" id="GO:0005682">
    <property type="term" value="C:U5 snRNP"/>
    <property type="evidence" value="ECO:0007669"/>
    <property type="project" value="TreeGrafter"/>
</dbReference>
<dbReference type="EMBL" id="CAKAEH010001622">
    <property type="protein sequence ID" value="CAG9538077.1"/>
    <property type="molecule type" value="Genomic_DNA"/>
</dbReference>
<dbReference type="Gene3D" id="2.30.30.100">
    <property type="match status" value="1"/>
</dbReference>
<evidence type="ECO:0000256" key="4">
    <source>
        <dbReference type="ARBA" id="ARBA00022490"/>
    </source>
</evidence>
<accession>A0A8J2M2L5</accession>
<evidence type="ECO:0000256" key="3">
    <source>
        <dbReference type="ARBA" id="ARBA00009123"/>
    </source>
</evidence>
<comment type="caution">
    <text evidence="13">The sequence shown here is derived from an EMBL/GenBank/DDBJ whole genome shotgun (WGS) entry which is preliminary data.</text>
</comment>
<dbReference type="InterPro" id="IPR010920">
    <property type="entry name" value="LSM_dom_sf"/>
</dbReference>
<evidence type="ECO:0000313" key="14">
    <source>
        <dbReference type="Proteomes" id="UP000746747"/>
    </source>
</evidence>
<dbReference type="GO" id="GO:0070990">
    <property type="term" value="F:snRNP binding"/>
    <property type="evidence" value="ECO:0007669"/>
    <property type="project" value="TreeGrafter"/>
</dbReference>
<dbReference type="SUPFAM" id="SSF50182">
    <property type="entry name" value="Sm-like ribonucleoproteins"/>
    <property type="match status" value="1"/>
</dbReference>
<dbReference type="Pfam" id="PF01423">
    <property type="entry name" value="LSM"/>
    <property type="match status" value="1"/>
</dbReference>
<evidence type="ECO:0000256" key="6">
    <source>
        <dbReference type="ARBA" id="ARBA00022884"/>
    </source>
</evidence>
<dbReference type="GO" id="GO:0005685">
    <property type="term" value="C:U1 snRNP"/>
    <property type="evidence" value="ECO:0007669"/>
    <property type="project" value="TreeGrafter"/>
</dbReference>
<dbReference type="AlphaFoldDB" id="A0A8J2M2L5"/>
<name>A0A8J2M2L5_9BILA</name>
<keyword evidence="9" id="KW-0687">Ribonucleoprotein</keyword>
<evidence type="ECO:0000256" key="11">
    <source>
        <dbReference type="SAM" id="MobiDB-lite"/>
    </source>
</evidence>
<proteinExistence type="inferred from homology"/>
<dbReference type="GO" id="GO:0005737">
    <property type="term" value="C:cytoplasm"/>
    <property type="evidence" value="ECO:0007669"/>
    <property type="project" value="UniProtKB-SubCell"/>
</dbReference>
<feature type="region of interest" description="Disordered" evidence="11">
    <location>
        <begin position="203"/>
        <end position="264"/>
    </location>
</feature>
<comment type="subcellular location">
    <subcellularLocation>
        <location evidence="2">Cytoplasm</location>
    </subcellularLocation>
    <subcellularLocation>
        <location evidence="1">Nucleus</location>
    </subcellularLocation>
</comment>
<organism evidence="13 14">
    <name type="scientific">Cercopithifilaria johnstoni</name>
    <dbReference type="NCBI Taxonomy" id="2874296"/>
    <lineage>
        <taxon>Eukaryota</taxon>
        <taxon>Metazoa</taxon>
        <taxon>Ecdysozoa</taxon>
        <taxon>Nematoda</taxon>
        <taxon>Chromadorea</taxon>
        <taxon>Rhabditida</taxon>
        <taxon>Spirurina</taxon>
        <taxon>Spiruromorpha</taxon>
        <taxon>Filarioidea</taxon>
        <taxon>Onchocercidae</taxon>
        <taxon>Cercopithifilaria</taxon>
    </lineage>
</organism>
<evidence type="ECO:0000256" key="2">
    <source>
        <dbReference type="ARBA" id="ARBA00004496"/>
    </source>
</evidence>
<evidence type="ECO:0000313" key="13">
    <source>
        <dbReference type="EMBL" id="CAG9538077.1"/>
    </source>
</evidence>
<evidence type="ECO:0000256" key="8">
    <source>
        <dbReference type="ARBA" id="ARBA00023242"/>
    </source>
</evidence>